<dbReference type="Pfam" id="PF14559">
    <property type="entry name" value="TPR_19"/>
    <property type="match status" value="1"/>
</dbReference>
<dbReference type="AlphaFoldDB" id="A0A8J6R5R5"/>
<keyword evidence="2" id="KW-1185">Reference proteome</keyword>
<dbReference type="InterPro" id="IPR011990">
    <property type="entry name" value="TPR-like_helical_dom_sf"/>
</dbReference>
<name>A0A8J6R5R5_9BACT</name>
<reference evidence="1" key="1">
    <citation type="submission" date="2020-09" db="EMBL/GenBank/DDBJ databases">
        <title>Pelobacter alkaliphilus sp. nov., a novel anaerobic arsenate-reducing bacterium from terrestrial mud volcano.</title>
        <authorList>
            <person name="Khomyakova M.A."/>
            <person name="Merkel A.Y."/>
            <person name="Slobodkin A.I."/>
        </authorList>
    </citation>
    <scope>NUCLEOTIDE SEQUENCE</scope>
    <source>
        <strain evidence="1">M08fum</strain>
    </source>
</reference>
<accession>A0A8J6R5R5</accession>
<sequence length="424" mass="47032">MGFLSKLFGNKTSVESLQRAVEQKRYADAVYLADELNNQPLDQESSKLVAQWRATAGDGLARLNLLEGRVKQDSGKLDEANDYFALALQFACSDDVKEEIAQARQLPFEVISTRAPDPGAGCSTCGSADAAHSDRDALADVDDAIHFDLILTSYPENQRERYHHRGKDFVDAFLLAHGGNDVQANELFNNVKETDRDDLYWFEVGALQARMGHLTQAKSSLEQSLQQNPELFLAVEALVQVLLALGQADAARTFVEGKIPAENEDDFSPYHALLVTIHSQRHDWPAAVVHVRHCLQRGYSDPAFIALAAGVMEKVGDIAEAEGLLKRLPSGGGCKSNQINLTLAEFYLRHERELEKVFSSFNAAVKQDPDNPRWRLRLAQACFARKWHKDGLQLLQQLADAPALPAEMEAEVKQLLAHYGNSPQ</sequence>
<organism evidence="1 2">
    <name type="scientific">Pelovirga terrestris</name>
    <dbReference type="NCBI Taxonomy" id="2771352"/>
    <lineage>
        <taxon>Bacteria</taxon>
        <taxon>Pseudomonadati</taxon>
        <taxon>Thermodesulfobacteriota</taxon>
        <taxon>Desulfuromonadia</taxon>
        <taxon>Geobacterales</taxon>
        <taxon>Geobacteraceae</taxon>
        <taxon>Pelovirga</taxon>
    </lineage>
</organism>
<protein>
    <submittedName>
        <fullName evidence="1">Tetratricopeptide repeat protein</fullName>
    </submittedName>
</protein>
<dbReference type="Gene3D" id="1.25.40.10">
    <property type="entry name" value="Tetratricopeptide repeat domain"/>
    <property type="match status" value="1"/>
</dbReference>
<dbReference type="SUPFAM" id="SSF48452">
    <property type="entry name" value="TPR-like"/>
    <property type="match status" value="1"/>
</dbReference>
<dbReference type="Proteomes" id="UP000632828">
    <property type="component" value="Unassembled WGS sequence"/>
</dbReference>
<gene>
    <name evidence="1" type="ORF">ICT70_07705</name>
</gene>
<proteinExistence type="predicted"/>
<comment type="caution">
    <text evidence="1">The sequence shown here is derived from an EMBL/GenBank/DDBJ whole genome shotgun (WGS) entry which is preliminary data.</text>
</comment>
<dbReference type="EMBL" id="JACWUN010000007">
    <property type="protein sequence ID" value="MBD1400554.1"/>
    <property type="molecule type" value="Genomic_DNA"/>
</dbReference>
<evidence type="ECO:0000313" key="2">
    <source>
        <dbReference type="Proteomes" id="UP000632828"/>
    </source>
</evidence>
<evidence type="ECO:0000313" key="1">
    <source>
        <dbReference type="EMBL" id="MBD1400554.1"/>
    </source>
</evidence>
<dbReference type="RefSeq" id="WP_191155186.1">
    <property type="nucleotide sequence ID" value="NZ_JACWUN010000007.1"/>
</dbReference>